<evidence type="ECO:0000256" key="1">
    <source>
        <dbReference type="SAM" id="MobiDB-lite"/>
    </source>
</evidence>
<sequence length="73" mass="7829">MEEEGERDEGGGGDDANVEGEDIVAEASSCGGFEAGVGTNGGEHRRNHGSEWHQFFVKQLPPHFSDLCPIITE</sequence>
<dbReference type="Gramene" id="KGN59638">
    <property type="protein sequence ID" value="KGN59638"/>
    <property type="gene ID" value="Csa_3G834770"/>
</dbReference>
<accession>A0A0A0LCX4</accession>
<proteinExistence type="predicted"/>
<reference evidence="2 3" key="3">
    <citation type="journal article" date="2010" name="BMC Genomics">
        <title>Transcriptome sequencing and comparative analysis of cucumber flowers with different sex types.</title>
        <authorList>
            <person name="Guo S."/>
            <person name="Zheng Y."/>
            <person name="Joung J.G."/>
            <person name="Liu S."/>
            <person name="Zhang Z."/>
            <person name="Crasta O.R."/>
            <person name="Sobral B.W."/>
            <person name="Xu Y."/>
            <person name="Huang S."/>
            <person name="Fei Z."/>
        </authorList>
    </citation>
    <scope>NUCLEOTIDE SEQUENCE [LARGE SCALE GENOMIC DNA]</scope>
    <source>
        <strain evidence="3">cv. 9930</strain>
    </source>
</reference>
<name>A0A0A0LCX4_CUCSA</name>
<keyword evidence="3" id="KW-1185">Reference proteome</keyword>
<dbReference type="Proteomes" id="UP000029981">
    <property type="component" value="Chromosome 3"/>
</dbReference>
<dbReference type="AlphaFoldDB" id="A0A0A0LCX4"/>
<evidence type="ECO:0000313" key="3">
    <source>
        <dbReference type="Proteomes" id="UP000029981"/>
    </source>
</evidence>
<reference evidence="2 3" key="1">
    <citation type="journal article" date="2009" name="Nat. Genet.">
        <title>The genome of the cucumber, Cucumis sativus L.</title>
        <authorList>
            <person name="Huang S."/>
            <person name="Li R."/>
            <person name="Zhang Z."/>
            <person name="Li L."/>
            <person name="Gu X."/>
            <person name="Fan W."/>
            <person name="Lucas W.J."/>
            <person name="Wang X."/>
            <person name="Xie B."/>
            <person name="Ni P."/>
            <person name="Ren Y."/>
            <person name="Zhu H."/>
            <person name="Li J."/>
            <person name="Lin K."/>
            <person name="Jin W."/>
            <person name="Fei Z."/>
            <person name="Li G."/>
            <person name="Staub J."/>
            <person name="Kilian A."/>
            <person name="van der Vossen E.A."/>
            <person name="Wu Y."/>
            <person name="Guo J."/>
            <person name="He J."/>
            <person name="Jia Z."/>
            <person name="Ren Y."/>
            <person name="Tian G."/>
            <person name="Lu Y."/>
            <person name="Ruan J."/>
            <person name="Qian W."/>
            <person name="Wang M."/>
            <person name="Huang Q."/>
            <person name="Li B."/>
            <person name="Xuan Z."/>
            <person name="Cao J."/>
            <person name="Asan"/>
            <person name="Wu Z."/>
            <person name="Zhang J."/>
            <person name="Cai Q."/>
            <person name="Bai Y."/>
            <person name="Zhao B."/>
            <person name="Han Y."/>
            <person name="Li Y."/>
            <person name="Li X."/>
            <person name="Wang S."/>
            <person name="Shi Q."/>
            <person name="Liu S."/>
            <person name="Cho W.K."/>
            <person name="Kim J.Y."/>
            <person name="Xu Y."/>
            <person name="Heller-Uszynska K."/>
            <person name="Miao H."/>
            <person name="Cheng Z."/>
            <person name="Zhang S."/>
            <person name="Wu J."/>
            <person name="Yang Y."/>
            <person name="Kang H."/>
            <person name="Li M."/>
            <person name="Liang H."/>
            <person name="Ren X."/>
            <person name="Shi Z."/>
            <person name="Wen M."/>
            <person name="Jian M."/>
            <person name="Yang H."/>
            <person name="Zhang G."/>
            <person name="Yang Z."/>
            <person name="Chen R."/>
            <person name="Liu S."/>
            <person name="Li J."/>
            <person name="Ma L."/>
            <person name="Liu H."/>
            <person name="Zhou Y."/>
            <person name="Zhao J."/>
            <person name="Fang X."/>
            <person name="Li G."/>
            <person name="Fang L."/>
            <person name="Li Y."/>
            <person name="Liu D."/>
            <person name="Zheng H."/>
            <person name="Zhang Y."/>
            <person name="Qin N."/>
            <person name="Li Z."/>
            <person name="Yang G."/>
            <person name="Yang S."/>
            <person name="Bolund L."/>
            <person name="Kristiansen K."/>
            <person name="Zheng H."/>
            <person name="Li S."/>
            <person name="Zhang X."/>
            <person name="Yang H."/>
            <person name="Wang J."/>
            <person name="Sun R."/>
            <person name="Zhang B."/>
            <person name="Jiang S."/>
            <person name="Wang J."/>
            <person name="Du Y."/>
            <person name="Li S."/>
        </authorList>
    </citation>
    <scope>NUCLEOTIDE SEQUENCE [LARGE SCALE GENOMIC DNA]</scope>
    <source>
        <strain evidence="3">cv. 9930</strain>
    </source>
</reference>
<organism evidence="2 3">
    <name type="scientific">Cucumis sativus</name>
    <name type="common">Cucumber</name>
    <dbReference type="NCBI Taxonomy" id="3659"/>
    <lineage>
        <taxon>Eukaryota</taxon>
        <taxon>Viridiplantae</taxon>
        <taxon>Streptophyta</taxon>
        <taxon>Embryophyta</taxon>
        <taxon>Tracheophyta</taxon>
        <taxon>Spermatophyta</taxon>
        <taxon>Magnoliopsida</taxon>
        <taxon>eudicotyledons</taxon>
        <taxon>Gunneridae</taxon>
        <taxon>Pentapetalae</taxon>
        <taxon>rosids</taxon>
        <taxon>fabids</taxon>
        <taxon>Cucurbitales</taxon>
        <taxon>Cucurbitaceae</taxon>
        <taxon>Benincaseae</taxon>
        <taxon>Cucumis</taxon>
    </lineage>
</organism>
<gene>
    <name evidence="2" type="ORF">Csa_3G834770</name>
</gene>
<feature type="region of interest" description="Disordered" evidence="1">
    <location>
        <begin position="1"/>
        <end position="46"/>
    </location>
</feature>
<evidence type="ECO:0000313" key="2">
    <source>
        <dbReference type="EMBL" id="KGN59638.1"/>
    </source>
</evidence>
<reference evidence="2 3" key="2">
    <citation type="journal article" date="2009" name="PLoS ONE">
        <title>An integrated genetic and cytogenetic map of the cucumber genome.</title>
        <authorList>
            <person name="Ren Y."/>
            <person name="Zhang Z."/>
            <person name="Liu J."/>
            <person name="Staub J.E."/>
            <person name="Han Y."/>
            <person name="Cheng Z."/>
            <person name="Li X."/>
            <person name="Lu J."/>
            <person name="Miao H."/>
            <person name="Kang H."/>
            <person name="Xie B."/>
            <person name="Gu X."/>
            <person name="Wang X."/>
            <person name="Du Y."/>
            <person name="Jin W."/>
            <person name="Huang S."/>
        </authorList>
    </citation>
    <scope>NUCLEOTIDE SEQUENCE [LARGE SCALE GENOMIC DNA]</scope>
    <source>
        <strain evidence="3">cv. 9930</strain>
    </source>
</reference>
<reference evidence="2 3" key="4">
    <citation type="journal article" date="2011" name="BMC Genomics">
        <title>RNA-Seq improves annotation of protein-coding genes in the cucumber genome.</title>
        <authorList>
            <person name="Li Z."/>
            <person name="Zhang Z."/>
            <person name="Yan P."/>
            <person name="Huang S."/>
            <person name="Fei Z."/>
            <person name="Lin K."/>
        </authorList>
    </citation>
    <scope>NUCLEOTIDE SEQUENCE [LARGE SCALE GENOMIC DNA]</scope>
    <source>
        <strain evidence="3">cv. 9930</strain>
    </source>
</reference>
<dbReference type="EMBL" id="CM002924">
    <property type="protein sequence ID" value="KGN59638.1"/>
    <property type="molecule type" value="Genomic_DNA"/>
</dbReference>
<protein>
    <submittedName>
        <fullName evidence="2">Uncharacterized protein</fullName>
    </submittedName>
</protein>